<proteinExistence type="predicted"/>
<dbReference type="AlphaFoldDB" id="A0A843W1T4"/>
<evidence type="ECO:0000313" key="2">
    <source>
        <dbReference type="Proteomes" id="UP000652761"/>
    </source>
</evidence>
<reference evidence="1" key="1">
    <citation type="submission" date="2017-07" db="EMBL/GenBank/DDBJ databases">
        <title>Taro Niue Genome Assembly and Annotation.</title>
        <authorList>
            <person name="Atibalentja N."/>
            <person name="Keating K."/>
            <person name="Fields C.J."/>
        </authorList>
    </citation>
    <scope>NUCLEOTIDE SEQUENCE</scope>
    <source>
        <strain evidence="1">Niue_2</strain>
        <tissue evidence="1">Leaf</tissue>
    </source>
</reference>
<organism evidence="1 2">
    <name type="scientific">Colocasia esculenta</name>
    <name type="common">Wild taro</name>
    <name type="synonym">Arum esculentum</name>
    <dbReference type="NCBI Taxonomy" id="4460"/>
    <lineage>
        <taxon>Eukaryota</taxon>
        <taxon>Viridiplantae</taxon>
        <taxon>Streptophyta</taxon>
        <taxon>Embryophyta</taxon>
        <taxon>Tracheophyta</taxon>
        <taxon>Spermatophyta</taxon>
        <taxon>Magnoliopsida</taxon>
        <taxon>Liliopsida</taxon>
        <taxon>Araceae</taxon>
        <taxon>Aroideae</taxon>
        <taxon>Colocasieae</taxon>
        <taxon>Colocasia</taxon>
    </lineage>
</organism>
<accession>A0A843W1T4</accession>
<dbReference type="Proteomes" id="UP000652761">
    <property type="component" value="Unassembled WGS sequence"/>
</dbReference>
<evidence type="ECO:0000313" key="1">
    <source>
        <dbReference type="EMBL" id="MQM01297.1"/>
    </source>
</evidence>
<name>A0A843W1T4_COLES</name>
<gene>
    <name evidence="1" type="ORF">Taro_034058</name>
</gene>
<dbReference type="EMBL" id="NMUH01002655">
    <property type="protein sequence ID" value="MQM01297.1"/>
    <property type="molecule type" value="Genomic_DNA"/>
</dbReference>
<sequence>MAAWILLGGQYRAGSPSGGLDLLFGSWVRCSMPNAWAPVPCLAVRDGCSVLDMAVWCPVLGHLGYCGLEQELPDLFGKGKFCSSSMCGVRKLPLGTFERLAAETYSAVDWLTSRTCGARAIAVLPYMVMMGLRTYEAKNILYNIYVVHLEKAANESSRAEYYVAQALFINF</sequence>
<protein>
    <submittedName>
        <fullName evidence="1">Uncharacterized protein</fullName>
    </submittedName>
</protein>
<keyword evidence="2" id="KW-1185">Reference proteome</keyword>
<comment type="caution">
    <text evidence="1">The sequence shown here is derived from an EMBL/GenBank/DDBJ whole genome shotgun (WGS) entry which is preliminary data.</text>
</comment>